<evidence type="ECO:0000313" key="6">
    <source>
        <dbReference type="EMBL" id="TMW55228.1"/>
    </source>
</evidence>
<dbReference type="PROSITE" id="PS50297">
    <property type="entry name" value="ANK_REP_REGION"/>
    <property type="match status" value="8"/>
</dbReference>
<sequence>MTSNPEVDLFEAAFRGDVASVKSLLEGGVDVNAVNKVYETALHLASANGHVKAVEVLLDQGADVFDRKNRNRMTALHYAAINGHVRVVKQLLATSSDNVDVENNIGQTALHLAVVNKNADVVRALLEDGKADVDASSVSFKETQDNNQVQAKQTALHVASETGQRRMVELLLQYGANVNKWDENGSTALHLACANNHASVVKVILKTAVVDVNAPARKNPFLTPLQKACSECHDDVVWALLNDRRVQLNVAYNKDGWTPLHLAVSNRKQNIVNMLLTARGVNLNATGEWRKTGQIPDEPEYWVTVKRPITPLHLAVQCNYAEMVDAIVGTKGVDVNAEVEEHYVEYYQSQWEEIPDINRHPSPGTALHMAVEDSKTAVVEALLRAECVDVNAVHAEGWTALLRAAEKGSDPIVSALLIREDIDATVANQNGWTSLHYASANGNLKVVNALLRKKDAKCLVDARDSEGKTPLHRASECFDQSPALVVKALLAVMGDKVNDPDKEGNTALHLASLRGNVDVVRELIAMDEMLVNAQNGKGETALHLAPTKEIAEQLINRADLGISDTGGNTPLHFFSWRHQSAIVALSVTFECDVNARNKDGETPLDLCLRSVVTRTGDYHASVENVLETVFELMSHDGVFNQAFLPKTVRDSRGSVNDHAAIISICVQHWLVQRQNNERSLNRVPSEIIKDGSEAVETYLKDLRAGGVWRRKVCVVGSSGVGKTSLVTSITSMTPTLVDAEDHTIGVDLLQYTFVEEGIKRREHEVTFWDFAGQDEYHVAHTLFFSRRTLYLLCVDVEKFDREVREAEACETEKKAESKMQSFVEEHVWRWVRLIFARQPDAQFVLIATKADALGDNSNTHMKKLEARLIAILNEFRRRLAEELERTINASSKPSGRSLPSDGERTGELQTLQDQLKRFPTTWVPVNICNLDSIRHARSSIEQEVIKSDRCFFMGDKYSRVLKKVQEWRSTPKGSTKDQIEGCFVSVSRLRQSLMADIHDLLEDEATSILKALHNLGDVLWYARDGHDMLGDTVILDASLLINFIREVVCHDPKKIARTKTTNDSRIEALLEEMNRNGKVAHELLRYEFSLWSQLAYPEQLLQLKQLLQHFNLAYPAGGGKMEMDSDLIVPAYWRSYSQPTDITKLERLHFSDAEQRYHWEYDLGENSSELVKTVFEQLAVRSYFVFPDRAIIRGQCIESISNGKLAIRIACGLIGERGPGIRLEVIGELDQNPSVWLRGVHKAIEEVLVMFPGILVTRYALVIDRFENIDVLIQNLRNTQENLRAAKLRECKWLPDGVDHWFRRTDEEVWFISPDSIQVSSAFAEGSPGTLAFTATWLNSEVVVKVVKETEIHQFVDEVKLWHGLRHPNVVPFYGANHQEEPYFIVSMYASNHDLVPYLRGKQPHVVWQKLVEVAAGLSYLHNRGIVHGDLKGNNIVVSKDGTAMLVDFGMSFYESGSSSAVDEKKNSLGAMAWRAPEFVTDAKTLTTKSDVYSLGMCIIQAVTLNNPWGSYTNDAIRENLGRGIIKVDKPEEMTNAQWKLVQQMIAPSPNDRPELDEIIPKLTEFANDAMCPCKN</sequence>
<dbReference type="InterPro" id="IPR036770">
    <property type="entry name" value="Ankyrin_rpt-contain_sf"/>
</dbReference>
<accession>A0A8K1FDU7</accession>
<keyword evidence="3 4" id="KW-0040">ANK repeat</keyword>
<feature type="repeat" description="ANK" evidence="4">
    <location>
        <begin position="71"/>
        <end position="104"/>
    </location>
</feature>
<dbReference type="InterPro" id="IPR000719">
    <property type="entry name" value="Prot_kinase_dom"/>
</dbReference>
<dbReference type="InterPro" id="IPR001245">
    <property type="entry name" value="Ser-Thr/Tyr_kinase_cat_dom"/>
</dbReference>
<dbReference type="PRINTS" id="PR01415">
    <property type="entry name" value="ANKYRIN"/>
</dbReference>
<protein>
    <recommendedName>
        <fullName evidence="5">Protein kinase domain-containing protein</fullName>
    </recommendedName>
</protein>
<keyword evidence="2" id="KW-0677">Repeat</keyword>
<dbReference type="PANTHER" id="PTHR24198">
    <property type="entry name" value="ANKYRIN REPEAT AND PROTEIN KINASE DOMAIN-CONTAINING PROTEIN"/>
    <property type="match status" value="1"/>
</dbReference>
<evidence type="ECO:0000256" key="2">
    <source>
        <dbReference type="ARBA" id="ARBA00022737"/>
    </source>
</evidence>
<reference evidence="6" key="1">
    <citation type="submission" date="2019-03" db="EMBL/GenBank/DDBJ databases">
        <title>Long read genome sequence of the mycoparasitic Pythium oligandrum ATCC 38472 isolated from sugarbeet rhizosphere.</title>
        <authorList>
            <person name="Gaulin E."/>
        </authorList>
    </citation>
    <scope>NUCLEOTIDE SEQUENCE</scope>
    <source>
        <strain evidence="6">ATCC 38472_TT</strain>
    </source>
</reference>
<organism evidence="6 7">
    <name type="scientific">Pythium oligandrum</name>
    <name type="common">Mycoparasitic fungus</name>
    <dbReference type="NCBI Taxonomy" id="41045"/>
    <lineage>
        <taxon>Eukaryota</taxon>
        <taxon>Sar</taxon>
        <taxon>Stramenopiles</taxon>
        <taxon>Oomycota</taxon>
        <taxon>Peronosporomycetes</taxon>
        <taxon>Pythiales</taxon>
        <taxon>Pythiaceae</taxon>
        <taxon>Pythium</taxon>
    </lineage>
</organism>
<dbReference type="PANTHER" id="PTHR24198:SF165">
    <property type="entry name" value="ANKYRIN REPEAT-CONTAINING PROTEIN-RELATED"/>
    <property type="match status" value="1"/>
</dbReference>
<keyword evidence="7" id="KW-1185">Reference proteome</keyword>
<dbReference type="PROSITE" id="PS50088">
    <property type="entry name" value="ANK_REPEAT"/>
    <property type="match status" value="9"/>
</dbReference>
<dbReference type="InterPro" id="IPR011009">
    <property type="entry name" value="Kinase-like_dom_sf"/>
</dbReference>
<dbReference type="Pfam" id="PF12796">
    <property type="entry name" value="Ank_2"/>
    <property type="match status" value="4"/>
</dbReference>
<dbReference type="Gene3D" id="3.40.50.300">
    <property type="entry name" value="P-loop containing nucleotide triphosphate hydrolases"/>
    <property type="match status" value="1"/>
</dbReference>
<dbReference type="InterPro" id="IPR008271">
    <property type="entry name" value="Ser/Thr_kinase_AS"/>
</dbReference>
<dbReference type="SUPFAM" id="SSF48403">
    <property type="entry name" value="Ankyrin repeat"/>
    <property type="match status" value="2"/>
</dbReference>
<evidence type="ECO:0000256" key="3">
    <source>
        <dbReference type="ARBA" id="ARBA00023043"/>
    </source>
</evidence>
<feature type="repeat" description="ANK" evidence="4">
    <location>
        <begin position="430"/>
        <end position="453"/>
    </location>
</feature>
<dbReference type="PRINTS" id="PR00449">
    <property type="entry name" value="RASTRNSFRMNG"/>
</dbReference>
<feature type="repeat" description="ANK" evidence="4">
    <location>
        <begin position="151"/>
        <end position="183"/>
    </location>
</feature>
<dbReference type="Gene3D" id="1.25.40.20">
    <property type="entry name" value="Ankyrin repeat-containing domain"/>
    <property type="match status" value="4"/>
</dbReference>
<dbReference type="OrthoDB" id="44077at2759"/>
<dbReference type="Pfam" id="PF13857">
    <property type="entry name" value="Ank_5"/>
    <property type="match status" value="2"/>
</dbReference>
<feature type="repeat" description="ANK" evidence="4">
    <location>
        <begin position="105"/>
        <end position="129"/>
    </location>
</feature>
<evidence type="ECO:0000256" key="1">
    <source>
        <dbReference type="ARBA" id="ARBA00008171"/>
    </source>
</evidence>
<evidence type="ECO:0000313" key="7">
    <source>
        <dbReference type="Proteomes" id="UP000794436"/>
    </source>
</evidence>
<dbReference type="Pfam" id="PF00023">
    <property type="entry name" value="Ank"/>
    <property type="match status" value="2"/>
</dbReference>
<dbReference type="Proteomes" id="UP000794436">
    <property type="component" value="Unassembled WGS sequence"/>
</dbReference>
<dbReference type="PROSITE" id="PS00108">
    <property type="entry name" value="PROTEIN_KINASE_ST"/>
    <property type="match status" value="1"/>
</dbReference>
<feature type="repeat" description="ANK" evidence="4">
    <location>
        <begin position="255"/>
        <end position="288"/>
    </location>
</feature>
<gene>
    <name evidence="6" type="ORF">Poli38472_013119</name>
</gene>
<dbReference type="GO" id="GO:0005524">
    <property type="term" value="F:ATP binding"/>
    <property type="evidence" value="ECO:0007669"/>
    <property type="project" value="InterPro"/>
</dbReference>
<proteinExistence type="inferred from homology"/>
<dbReference type="SUPFAM" id="SSF52540">
    <property type="entry name" value="P-loop containing nucleoside triphosphate hydrolases"/>
    <property type="match status" value="1"/>
</dbReference>
<dbReference type="Pfam" id="PF07714">
    <property type="entry name" value="PK_Tyr_Ser-Thr"/>
    <property type="match status" value="1"/>
</dbReference>
<dbReference type="SUPFAM" id="SSF56112">
    <property type="entry name" value="Protein kinase-like (PK-like)"/>
    <property type="match status" value="1"/>
</dbReference>
<comment type="similarity">
    <text evidence="1">Belongs to the protein kinase superfamily. TKL Ser/Thr protein kinase family. ROCO subfamily.</text>
</comment>
<evidence type="ECO:0000259" key="5">
    <source>
        <dbReference type="PROSITE" id="PS50011"/>
    </source>
</evidence>
<comment type="caution">
    <text evidence="6">The sequence shown here is derived from an EMBL/GenBank/DDBJ whole genome shotgun (WGS) entry which is preliminary data.</text>
</comment>
<dbReference type="Pfam" id="PF08477">
    <property type="entry name" value="Roc"/>
    <property type="match status" value="1"/>
</dbReference>
<dbReference type="GO" id="GO:0004672">
    <property type="term" value="F:protein kinase activity"/>
    <property type="evidence" value="ECO:0007669"/>
    <property type="project" value="InterPro"/>
</dbReference>
<feature type="repeat" description="ANK" evidence="4">
    <location>
        <begin position="184"/>
        <end position="206"/>
    </location>
</feature>
<feature type="repeat" description="ANK" evidence="4">
    <location>
        <begin position="4"/>
        <end position="36"/>
    </location>
</feature>
<feature type="repeat" description="ANK" evidence="4">
    <location>
        <begin position="503"/>
        <end position="524"/>
    </location>
</feature>
<dbReference type="InterPro" id="IPR027417">
    <property type="entry name" value="P-loop_NTPase"/>
</dbReference>
<dbReference type="PROSITE" id="PS50011">
    <property type="entry name" value="PROTEIN_KINASE_DOM"/>
    <property type="match status" value="1"/>
</dbReference>
<dbReference type="EMBL" id="SPLM01000148">
    <property type="protein sequence ID" value="TMW55228.1"/>
    <property type="molecule type" value="Genomic_DNA"/>
</dbReference>
<dbReference type="SMART" id="SM00248">
    <property type="entry name" value="ANK"/>
    <property type="match status" value="16"/>
</dbReference>
<dbReference type="SMART" id="SM00220">
    <property type="entry name" value="S_TKc"/>
    <property type="match status" value="1"/>
</dbReference>
<dbReference type="InterPro" id="IPR002110">
    <property type="entry name" value="Ankyrin_rpt"/>
</dbReference>
<feature type="domain" description="Protein kinase" evidence="5">
    <location>
        <begin position="1317"/>
        <end position="1567"/>
    </location>
</feature>
<feature type="repeat" description="ANK" evidence="4">
    <location>
        <begin position="37"/>
        <end position="69"/>
    </location>
</feature>
<evidence type="ECO:0000256" key="4">
    <source>
        <dbReference type="PROSITE-ProRule" id="PRU00023"/>
    </source>
</evidence>
<dbReference type="Gene3D" id="1.10.510.10">
    <property type="entry name" value="Transferase(Phosphotransferase) domain 1"/>
    <property type="match status" value="1"/>
</dbReference>
<name>A0A8K1FDU7_PYTOL</name>